<dbReference type="Pfam" id="PF00578">
    <property type="entry name" value="AhpC-TSA"/>
    <property type="match status" value="1"/>
</dbReference>
<evidence type="ECO:0000256" key="21">
    <source>
        <dbReference type="ARBA" id="ARBA00026232"/>
    </source>
</evidence>
<keyword evidence="10" id="KW-0732">Signal</keyword>
<dbReference type="FunFam" id="3.40.50.11350:FF:000002">
    <property type="entry name" value="GDP-fucose protein O-fucosyltransferase 2"/>
    <property type="match status" value="1"/>
</dbReference>
<evidence type="ECO:0000313" key="28">
    <source>
        <dbReference type="Proteomes" id="UP000678499"/>
    </source>
</evidence>
<dbReference type="PROSITE" id="PS51352">
    <property type="entry name" value="THIOREDOXIN_2"/>
    <property type="match status" value="1"/>
</dbReference>
<evidence type="ECO:0000259" key="26">
    <source>
        <dbReference type="PROSITE" id="PS51352"/>
    </source>
</evidence>
<dbReference type="GO" id="GO:0006004">
    <property type="term" value="P:fucose metabolic process"/>
    <property type="evidence" value="ECO:0007669"/>
    <property type="project" value="UniProtKB-KW"/>
</dbReference>
<keyword evidence="14" id="KW-0333">Golgi apparatus</keyword>
<evidence type="ECO:0000256" key="13">
    <source>
        <dbReference type="ARBA" id="ARBA00023002"/>
    </source>
</evidence>
<comment type="catalytic activity">
    <reaction evidence="24">
        <text>L-seryl-[protein] + GDP-beta-L-fucose = 3-O-(alpha-L-fucosyl)-L-seryl-[protein] + GDP + H(+)</text>
        <dbReference type="Rhea" id="RHEA:63644"/>
        <dbReference type="Rhea" id="RHEA-COMP:9863"/>
        <dbReference type="Rhea" id="RHEA-COMP:17914"/>
        <dbReference type="ChEBI" id="CHEBI:15378"/>
        <dbReference type="ChEBI" id="CHEBI:29999"/>
        <dbReference type="ChEBI" id="CHEBI:57273"/>
        <dbReference type="ChEBI" id="CHEBI:58189"/>
        <dbReference type="ChEBI" id="CHEBI:189632"/>
        <dbReference type="EC" id="2.4.1.221"/>
    </reaction>
    <physiologicalReaction direction="left-to-right" evidence="24">
        <dbReference type="Rhea" id="RHEA:63645"/>
    </physiologicalReaction>
</comment>
<keyword evidence="7" id="KW-0575">Peroxidase</keyword>
<dbReference type="Gene3D" id="3.40.30.10">
    <property type="entry name" value="Glutaredoxin"/>
    <property type="match status" value="1"/>
</dbReference>
<keyword evidence="17" id="KW-0294">Fucose metabolism</keyword>
<keyword evidence="12" id="KW-0049">Antioxidant</keyword>
<dbReference type="PANTHER" id="PTHR13398:SF0">
    <property type="entry name" value="GDP-FUCOSE PROTEIN O-FUCOSYLTRANSFERASE 2"/>
    <property type="match status" value="1"/>
</dbReference>
<evidence type="ECO:0000256" key="18">
    <source>
        <dbReference type="ARBA" id="ARBA00023277"/>
    </source>
</evidence>
<keyword evidence="9" id="KW-0808">Transferase</keyword>
<evidence type="ECO:0000256" key="15">
    <source>
        <dbReference type="ARBA" id="ARBA00023157"/>
    </source>
</evidence>
<evidence type="ECO:0000256" key="10">
    <source>
        <dbReference type="ARBA" id="ARBA00022729"/>
    </source>
</evidence>
<dbReference type="GO" id="GO:0046922">
    <property type="term" value="F:peptide-O-fucosyltransferase activity"/>
    <property type="evidence" value="ECO:0007669"/>
    <property type="project" value="UniProtKB-EC"/>
</dbReference>
<evidence type="ECO:0000256" key="8">
    <source>
        <dbReference type="ARBA" id="ARBA00022676"/>
    </source>
</evidence>
<dbReference type="InterPro" id="IPR019378">
    <property type="entry name" value="GDP-Fuc_O-FucTrfase"/>
</dbReference>
<evidence type="ECO:0000256" key="5">
    <source>
        <dbReference type="ARBA" id="ARBA00012196"/>
    </source>
</evidence>
<dbReference type="AlphaFoldDB" id="A0A7R9BUI5"/>
<dbReference type="CDD" id="cd11298">
    <property type="entry name" value="O-FucT-2"/>
    <property type="match status" value="1"/>
</dbReference>
<name>A0A7R9BUI5_9CRUS</name>
<evidence type="ECO:0000256" key="14">
    <source>
        <dbReference type="ARBA" id="ARBA00023034"/>
    </source>
</evidence>
<dbReference type="GO" id="GO:0005783">
    <property type="term" value="C:endoplasmic reticulum"/>
    <property type="evidence" value="ECO:0007669"/>
    <property type="project" value="UniProtKB-SubCell"/>
</dbReference>
<accession>A0A7R9BUI5</accession>
<protein>
    <recommendedName>
        <fullName evidence="21">GDP-fucose protein O-fucosyltransferase 2</fullName>
        <ecNumber evidence="6">1.11.1.24</ecNumber>
        <ecNumber evidence="5">2.4.1.221</ecNumber>
    </recommendedName>
    <alternativeName>
        <fullName evidence="22">Peptide-O-fucosyltransferase 2</fullName>
    </alternativeName>
</protein>
<comment type="subcellular location">
    <subcellularLocation>
        <location evidence="1">Endoplasmic reticulum</location>
    </subcellularLocation>
    <subcellularLocation>
        <location evidence="2">Golgi apparatus</location>
    </subcellularLocation>
</comment>
<evidence type="ECO:0000256" key="19">
    <source>
        <dbReference type="ARBA" id="ARBA00023284"/>
    </source>
</evidence>
<evidence type="ECO:0000256" key="7">
    <source>
        <dbReference type="ARBA" id="ARBA00022559"/>
    </source>
</evidence>
<proteinExistence type="inferred from homology"/>
<organism evidence="27">
    <name type="scientific">Notodromas monacha</name>
    <dbReference type="NCBI Taxonomy" id="399045"/>
    <lineage>
        <taxon>Eukaryota</taxon>
        <taxon>Metazoa</taxon>
        <taxon>Ecdysozoa</taxon>
        <taxon>Arthropoda</taxon>
        <taxon>Crustacea</taxon>
        <taxon>Oligostraca</taxon>
        <taxon>Ostracoda</taxon>
        <taxon>Podocopa</taxon>
        <taxon>Podocopida</taxon>
        <taxon>Cypridocopina</taxon>
        <taxon>Cypridoidea</taxon>
        <taxon>Cyprididae</taxon>
        <taxon>Notodromas</taxon>
    </lineage>
</organism>
<evidence type="ECO:0000256" key="20">
    <source>
        <dbReference type="ARBA" id="ARBA00025803"/>
    </source>
</evidence>
<dbReference type="InterPro" id="IPR045130">
    <property type="entry name" value="OFUT2-like"/>
</dbReference>
<keyword evidence="18" id="KW-0119">Carbohydrate metabolism</keyword>
<keyword evidence="15" id="KW-1015">Disulfide bond</keyword>
<dbReference type="GO" id="GO:0042744">
    <property type="term" value="P:hydrogen peroxide catabolic process"/>
    <property type="evidence" value="ECO:0007669"/>
    <property type="project" value="UniProtKB-ARBA"/>
</dbReference>
<dbReference type="InterPro" id="IPR036249">
    <property type="entry name" value="Thioredoxin-like_sf"/>
</dbReference>
<evidence type="ECO:0000256" key="25">
    <source>
        <dbReference type="ARBA" id="ARBA00049091"/>
    </source>
</evidence>
<dbReference type="EMBL" id="OA884471">
    <property type="protein sequence ID" value="CAD7280837.1"/>
    <property type="molecule type" value="Genomic_DNA"/>
</dbReference>
<dbReference type="GO" id="GO:0140824">
    <property type="term" value="F:thioredoxin-dependent peroxiredoxin activity"/>
    <property type="evidence" value="ECO:0007669"/>
    <property type="project" value="UniProtKB-EC"/>
</dbReference>
<dbReference type="OrthoDB" id="422368at2759"/>
<keyword evidence="16" id="KW-0325">Glycoprotein</keyword>
<evidence type="ECO:0000256" key="12">
    <source>
        <dbReference type="ARBA" id="ARBA00022862"/>
    </source>
</evidence>
<gene>
    <name evidence="27" type="ORF">NMOB1V02_LOCUS8494</name>
</gene>
<evidence type="ECO:0000256" key="1">
    <source>
        <dbReference type="ARBA" id="ARBA00004240"/>
    </source>
</evidence>
<keyword evidence="11" id="KW-0256">Endoplasmic reticulum</keyword>
<dbReference type="EC" id="2.4.1.221" evidence="5"/>
<dbReference type="PANTHER" id="PTHR13398">
    <property type="entry name" value="GDP-FUCOSE PROTEIN O-FUCOSYLTRANSFERASE 2"/>
    <property type="match status" value="1"/>
</dbReference>
<evidence type="ECO:0000256" key="3">
    <source>
        <dbReference type="ARBA" id="ARBA00004922"/>
    </source>
</evidence>
<evidence type="ECO:0000256" key="4">
    <source>
        <dbReference type="ARBA" id="ARBA00009796"/>
    </source>
</evidence>
<evidence type="ECO:0000256" key="9">
    <source>
        <dbReference type="ARBA" id="ARBA00022679"/>
    </source>
</evidence>
<evidence type="ECO:0000256" key="23">
    <source>
        <dbReference type="ARBA" id="ARBA00047273"/>
    </source>
</evidence>
<keyword evidence="28" id="KW-1185">Reference proteome</keyword>
<evidence type="ECO:0000256" key="22">
    <source>
        <dbReference type="ARBA" id="ARBA00033083"/>
    </source>
</evidence>
<evidence type="ECO:0000256" key="11">
    <source>
        <dbReference type="ARBA" id="ARBA00022824"/>
    </source>
</evidence>
<dbReference type="Pfam" id="PF10250">
    <property type="entry name" value="O-FucT"/>
    <property type="match status" value="1"/>
</dbReference>
<comment type="catalytic activity">
    <reaction evidence="23">
        <text>L-threonyl-[protein] + GDP-beta-L-fucose = 3-O-(alpha-L-fucosyl)-L-threonyl-[protein] + GDP + H(+)</text>
        <dbReference type="Rhea" id="RHEA:70491"/>
        <dbReference type="Rhea" id="RHEA-COMP:11060"/>
        <dbReference type="Rhea" id="RHEA-COMP:17915"/>
        <dbReference type="ChEBI" id="CHEBI:15378"/>
        <dbReference type="ChEBI" id="CHEBI:30013"/>
        <dbReference type="ChEBI" id="CHEBI:57273"/>
        <dbReference type="ChEBI" id="CHEBI:58189"/>
        <dbReference type="ChEBI" id="CHEBI:189631"/>
        <dbReference type="EC" id="2.4.1.221"/>
    </reaction>
    <physiologicalReaction direction="left-to-right" evidence="23">
        <dbReference type="Rhea" id="RHEA:70492"/>
    </physiologicalReaction>
</comment>
<dbReference type="SUPFAM" id="SSF52833">
    <property type="entry name" value="Thioredoxin-like"/>
    <property type="match status" value="1"/>
</dbReference>
<dbReference type="Gene3D" id="3.40.50.11350">
    <property type="match status" value="1"/>
</dbReference>
<sequence>MASEAFPQLTKRAPDFKGKAVVNGVFKDISLDDYKGKYLVLFFYPLDFTFVCPTEIIAFSERAEEFRKIGCEVIACSTDSVFSHLGWINTPRKQGGLGPMDIPLLADQSGAISKAYGVYKADECIAFRGLFIIDDKQNLRQITINDLPVGRDVGETLRLVQAFQFTDKNGEVSCIAQVANWGQIRHSRKLLFFRYLLYGVNPGEGFNLSRDVYLRLAAVVRKLVEDDDWTLVLPPWGPTYHWRKAEELSGKKQFKIRWSEFFDVSSLKRFIPVIELENFISIAHDSAEVDIVYVLQRFSEGWEASGWVNKWEIRTCLDPLRYEETANGYSAWFWGFNNIKAKAVTCVSFQGHSTQAVELVKKSGKRTVMLDRAETILHDSFGDANHWNARRSMRFAAHLIDVAAKFRSKFLNSVDETDGTKVTDDWQNFKPIRGAARGGPYLAVHLRRNDFLEGRKSRTPSLPKAAERIRRELQRLELKKVFIATDGSGADVGALRELLEPEFQLFVFTGTPERIKKFHAGGVAIIDQIICSHARVFIGTYESTFSFRIQEEREILGFMEDSTFNIFCGDENESCEGSTRWTIQYS</sequence>
<dbReference type="FunFam" id="3.40.30.10:FF:000003">
    <property type="entry name" value="Peroxiredoxin 1"/>
    <property type="match status" value="1"/>
</dbReference>
<comment type="similarity">
    <text evidence="20">Belongs to the glycosyltransferase 68 family.</text>
</comment>
<keyword evidence="19" id="KW-0676">Redox-active center</keyword>
<dbReference type="InterPro" id="IPR013766">
    <property type="entry name" value="Thioredoxin_domain"/>
</dbReference>
<evidence type="ECO:0000256" key="16">
    <source>
        <dbReference type="ARBA" id="ARBA00023180"/>
    </source>
</evidence>
<dbReference type="EMBL" id="CAJPEX010002434">
    <property type="protein sequence ID" value="CAG0920989.1"/>
    <property type="molecule type" value="Genomic_DNA"/>
</dbReference>
<evidence type="ECO:0000313" key="27">
    <source>
        <dbReference type="EMBL" id="CAD7280837.1"/>
    </source>
</evidence>
<keyword evidence="8" id="KW-0328">Glycosyltransferase</keyword>
<evidence type="ECO:0000256" key="2">
    <source>
        <dbReference type="ARBA" id="ARBA00004555"/>
    </source>
</evidence>
<dbReference type="InterPro" id="IPR000866">
    <property type="entry name" value="AhpC/TSA"/>
</dbReference>
<keyword evidence="13" id="KW-0560">Oxidoreductase</keyword>
<reference evidence="27" key="1">
    <citation type="submission" date="2020-11" db="EMBL/GenBank/DDBJ databases">
        <authorList>
            <person name="Tran Van P."/>
        </authorList>
    </citation>
    <scope>NUCLEOTIDE SEQUENCE</scope>
</reference>
<evidence type="ECO:0000256" key="24">
    <source>
        <dbReference type="ARBA" id="ARBA00048647"/>
    </source>
</evidence>
<dbReference type="Gene3D" id="3.40.50.11340">
    <property type="match status" value="1"/>
</dbReference>
<comment type="catalytic activity">
    <reaction evidence="25">
        <text>a hydroperoxide + [thioredoxin]-dithiol = an alcohol + [thioredoxin]-disulfide + H2O</text>
        <dbReference type="Rhea" id="RHEA:62620"/>
        <dbReference type="Rhea" id="RHEA-COMP:10698"/>
        <dbReference type="Rhea" id="RHEA-COMP:10700"/>
        <dbReference type="ChEBI" id="CHEBI:15377"/>
        <dbReference type="ChEBI" id="CHEBI:29950"/>
        <dbReference type="ChEBI" id="CHEBI:30879"/>
        <dbReference type="ChEBI" id="CHEBI:35924"/>
        <dbReference type="ChEBI" id="CHEBI:50058"/>
        <dbReference type="EC" id="1.11.1.24"/>
    </reaction>
</comment>
<evidence type="ECO:0000256" key="6">
    <source>
        <dbReference type="ARBA" id="ARBA00013017"/>
    </source>
</evidence>
<dbReference type="GO" id="GO:0005794">
    <property type="term" value="C:Golgi apparatus"/>
    <property type="evidence" value="ECO:0007669"/>
    <property type="project" value="UniProtKB-SubCell"/>
</dbReference>
<dbReference type="Proteomes" id="UP000678499">
    <property type="component" value="Unassembled WGS sequence"/>
</dbReference>
<dbReference type="EC" id="1.11.1.24" evidence="6"/>
<comment type="pathway">
    <text evidence="3">Protein modification; protein glycosylation.</text>
</comment>
<comment type="similarity">
    <text evidence="4">Belongs to the peroxiredoxin family. AhpC/Prx1 subfamily.</text>
</comment>
<feature type="domain" description="Thioredoxin" evidence="26">
    <location>
        <begin position="7"/>
        <end position="165"/>
    </location>
</feature>
<dbReference type="CDD" id="cd03015">
    <property type="entry name" value="PRX_Typ2cys"/>
    <property type="match status" value="1"/>
</dbReference>
<evidence type="ECO:0000256" key="17">
    <source>
        <dbReference type="ARBA" id="ARBA00023253"/>
    </source>
</evidence>